<dbReference type="InterPro" id="IPR037165">
    <property type="entry name" value="AldOxase/xan_DH_Mopterin-bd_sf"/>
</dbReference>
<dbReference type="InterPro" id="IPR046867">
    <property type="entry name" value="AldOxase/xan_DH_MoCoBD2"/>
</dbReference>
<dbReference type="PANTHER" id="PTHR47495">
    <property type="entry name" value="ALDEHYDE DEHYDROGENASE"/>
    <property type="match status" value="1"/>
</dbReference>
<dbReference type="Proteomes" id="UP000249633">
    <property type="component" value="Unassembled WGS sequence"/>
</dbReference>
<protein>
    <submittedName>
        <fullName evidence="2">Acylaldehyde oxidase</fullName>
    </submittedName>
</protein>
<dbReference type="Pfam" id="PF02738">
    <property type="entry name" value="MoCoBD_1"/>
    <property type="match status" value="1"/>
</dbReference>
<dbReference type="SUPFAM" id="SSF54665">
    <property type="entry name" value="CO dehydrogenase molybdoprotein N-domain-like"/>
    <property type="match status" value="1"/>
</dbReference>
<dbReference type="InterPro" id="IPR000674">
    <property type="entry name" value="Ald_Oxase/Xan_DH_a/b"/>
</dbReference>
<dbReference type="InterPro" id="IPR036856">
    <property type="entry name" value="Ald_Oxase/Xan_DH_a/b_sf"/>
</dbReference>
<sequence>MKRRTLLLSGLGAAGALIVGWGALPPRSRLGSAALLPPVDGEVALNGWIKIAADGHVLLAMNRSEMGQGVHTGLAQLVAEELDVALAQVRFTPAGHDAIYGNVAAALGNLPFGPRDREQGRLPYRLAHWVTAKVARELGLNLTGGSSSMADAWEPLRLAAATARAQLLAAAAARHGLPGPELSVQGGVIHHGKQPLGHYGEFAAAQVAPGEVHLKPAAQWRQIGQARPRTDLPAKVDGSARFGLDVRQPGQLYATVRHNPVLGGGLGTARLDAVRALPGVVQVLTLPAVAGSTAGYAVVARTTWHAREAARALEVAWAPPPGPLPDSAAQLALLERRAREAAAAGDGFAFASRGDAAAALAGAARRLEAVYHAPHVAHATMEPMNCTAQVKDGRVSVWAPTQVPGFARDAAARVAGVAPDAVTVHVTYLGGGFGRRLEVDFIAQAVQVALATDGLPVQLSWSREEDMTHDFYRPADVAVLQGGLDAGGHPVALSITNASDAMLPRWSERVMPQRATLLDLLNRNTFPDLRAPAALMARGHAPDKTASEGLFDQPYAVPHQRIAHVAVPGGVPVGMWRSVGHSHHAFFKESFIDELAHAAGADPLAFRLALLDGLPRHQAVLRRAADAAGWGQPLPDGVARGLALHESFDTIVAQVVELGRDGSQPRVLRVVCALDCGTVVNPAIVVRQMESAIVFGLTAALWGRIDIVAGAVQQQNFGDHPLMTLAQCPRIETYFVPSDGPPTGVGEPGLPPVAPALANAWFALTGERRRSLPLAA</sequence>
<dbReference type="Pfam" id="PF20256">
    <property type="entry name" value="MoCoBD_2"/>
    <property type="match status" value="2"/>
</dbReference>
<reference evidence="2 3" key="1">
    <citation type="submission" date="2017-08" db="EMBL/GenBank/DDBJ databases">
        <title>Infants hospitalized years apart are colonized by the same room-sourced microbial strains.</title>
        <authorList>
            <person name="Brooks B."/>
            <person name="Olm M.R."/>
            <person name="Firek B.A."/>
            <person name="Baker R."/>
            <person name="Thomas B.C."/>
            <person name="Morowitz M.J."/>
            <person name="Banfield J.F."/>
        </authorList>
    </citation>
    <scope>NUCLEOTIDE SEQUENCE [LARGE SCALE GENOMIC DNA]</scope>
    <source>
        <strain evidence="2">S2_012_000_R2_81</strain>
    </source>
</reference>
<dbReference type="PIRSF" id="PIRSF036389">
    <property type="entry name" value="IOR_B"/>
    <property type="match status" value="1"/>
</dbReference>
<dbReference type="GO" id="GO:0016491">
    <property type="term" value="F:oxidoreductase activity"/>
    <property type="evidence" value="ECO:0007669"/>
    <property type="project" value="InterPro"/>
</dbReference>
<dbReference type="PANTHER" id="PTHR47495:SF2">
    <property type="entry name" value="ALDEHYDE DEHYDROGENASE"/>
    <property type="match status" value="1"/>
</dbReference>
<dbReference type="InterPro" id="IPR052516">
    <property type="entry name" value="N-heterocyclic_Hydroxylase"/>
</dbReference>
<evidence type="ECO:0000259" key="1">
    <source>
        <dbReference type="SMART" id="SM01008"/>
    </source>
</evidence>
<organism evidence="2 3">
    <name type="scientific">Roseateles depolymerans</name>
    <dbReference type="NCBI Taxonomy" id="76731"/>
    <lineage>
        <taxon>Bacteria</taxon>
        <taxon>Pseudomonadati</taxon>
        <taxon>Pseudomonadota</taxon>
        <taxon>Betaproteobacteria</taxon>
        <taxon>Burkholderiales</taxon>
        <taxon>Sphaerotilaceae</taxon>
        <taxon>Roseateles</taxon>
    </lineage>
</organism>
<proteinExistence type="predicted"/>
<dbReference type="SUPFAM" id="SSF56003">
    <property type="entry name" value="Molybdenum cofactor-binding domain"/>
    <property type="match status" value="2"/>
</dbReference>
<dbReference type="EMBL" id="QFOD01000006">
    <property type="protein sequence ID" value="PZP33377.1"/>
    <property type="molecule type" value="Genomic_DNA"/>
</dbReference>
<accession>A0A2W5DW21</accession>
<name>A0A2W5DW21_9BURK</name>
<comment type="caution">
    <text evidence="2">The sequence shown here is derived from an EMBL/GenBank/DDBJ whole genome shotgun (WGS) entry which is preliminary data.</text>
</comment>
<evidence type="ECO:0000313" key="3">
    <source>
        <dbReference type="Proteomes" id="UP000249633"/>
    </source>
</evidence>
<gene>
    <name evidence="2" type="ORF">DI603_08380</name>
</gene>
<dbReference type="AlphaFoldDB" id="A0A2W5DW21"/>
<dbReference type="Gene3D" id="3.30.365.10">
    <property type="entry name" value="Aldehyde oxidase/xanthine dehydrogenase, molybdopterin binding domain"/>
    <property type="match status" value="4"/>
</dbReference>
<dbReference type="Gene3D" id="3.90.1170.50">
    <property type="entry name" value="Aldehyde oxidase/xanthine dehydrogenase, a/b hammerhead"/>
    <property type="match status" value="1"/>
</dbReference>
<feature type="domain" description="Aldehyde oxidase/xanthine dehydrogenase a/b hammerhead" evidence="1">
    <location>
        <begin position="237"/>
        <end position="321"/>
    </location>
</feature>
<dbReference type="InterPro" id="IPR008274">
    <property type="entry name" value="AldOxase/xan_DH_MoCoBD1"/>
</dbReference>
<dbReference type="InterPro" id="IPR012368">
    <property type="entry name" value="OxRdtase_Mopterin-bd_su_IorB"/>
</dbReference>
<evidence type="ECO:0000313" key="2">
    <source>
        <dbReference type="EMBL" id="PZP33377.1"/>
    </source>
</evidence>
<dbReference type="SMART" id="SM01008">
    <property type="entry name" value="Ald_Xan_dh_C"/>
    <property type="match status" value="1"/>
</dbReference>